<feature type="compositionally biased region" description="Polar residues" evidence="1">
    <location>
        <begin position="888"/>
        <end position="897"/>
    </location>
</feature>
<dbReference type="GO" id="GO:0035770">
    <property type="term" value="C:ribonucleoprotein granule"/>
    <property type="evidence" value="ECO:0007669"/>
    <property type="project" value="TreeGrafter"/>
</dbReference>
<evidence type="ECO:0000313" key="2">
    <source>
        <dbReference type="EMBL" id="GAX82894.1"/>
    </source>
</evidence>
<organism evidence="2 3">
    <name type="scientific">Chlamydomonas eustigma</name>
    <dbReference type="NCBI Taxonomy" id="1157962"/>
    <lineage>
        <taxon>Eukaryota</taxon>
        <taxon>Viridiplantae</taxon>
        <taxon>Chlorophyta</taxon>
        <taxon>core chlorophytes</taxon>
        <taxon>Chlorophyceae</taxon>
        <taxon>CS clade</taxon>
        <taxon>Chlamydomonadales</taxon>
        <taxon>Chlamydomonadaceae</taxon>
        <taxon>Chlamydomonas</taxon>
    </lineage>
</organism>
<evidence type="ECO:0000313" key="3">
    <source>
        <dbReference type="Proteomes" id="UP000232323"/>
    </source>
</evidence>
<feature type="compositionally biased region" description="Polar residues" evidence="1">
    <location>
        <begin position="157"/>
        <end position="167"/>
    </location>
</feature>
<feature type="region of interest" description="Disordered" evidence="1">
    <location>
        <begin position="49"/>
        <end position="113"/>
    </location>
</feature>
<feature type="region of interest" description="Disordered" evidence="1">
    <location>
        <begin position="881"/>
        <end position="902"/>
    </location>
</feature>
<comment type="caution">
    <text evidence="2">The sequence shown here is derived from an EMBL/GenBank/DDBJ whole genome shotgun (WGS) entry which is preliminary data.</text>
</comment>
<feature type="compositionally biased region" description="Basic and acidic residues" evidence="1">
    <location>
        <begin position="792"/>
        <end position="803"/>
    </location>
</feature>
<sequence length="958" mass="106935">MQAGFSISNVEAYKGLIGRQVTCDTIIYKKKGYRRLNFSILEKASASKPCDQREGGDIFDDDDSDDDDRVYGDDSTWHPAAVQPKTCKARGPSSYSNQGYQSPPLKRPDSFSQAQEAIKQQINSATTWRDLQNLMFKSPDAASHLSLSRAKHHLSDKNSQVVNTTYHPQPRVESTLVPQDASAESAFPVSVAGVQVLLVQRLMPNHLVLLLQKLKTVDKEKRYGQYDDSDFLEFVDQVAWAVADQLHAFLPASLPSVLSCFAHLGYHPGDAWAQKILGALSPALEASSNHVFAVKPDSLGSNEEAQELGWSRRKGWKKRIDAIGMSQLLWALGKLNHKADHGWFRSHVLPALQSRVAAMNAQGISNSLWGLATMRIRPEPSLMNMLVEAAGKVATTKGAGADQTADVHPQSLANTLWALAKLDVDPGDEWMESYLLRCLKSLPSFWPKDLTHVAWALAKMGRPLPPNLCEALMLRARRTLDEFTAQELSSIIWALASGGHTPSADWLNAWCDTAIPRLKKFNAQELACSLWSLARMKMEINSTFIGAFFYHSFPKLCLFSSQDFSMTLWALGTLKLFPPTEWLDAYQEESFSQMPYFAPQEYANIVWAYARLSHWPTEIWMDRFFLETRPKLLSFKAQELSQLMYAFAVKNMRPPRQWLNKLLLAAYSKMLYFGPKELSHVMWALSRLRFSPNEVFMTAASCQIQSFPVSSFNNADVDLLQKAFVRFRFPIPAVILELSNNGHAGLHLPQQLGPNEEVQSGGVTGNRENGHAAFTNRQGRIQSKWSAPMKDTVGHHDSPEDLHLSPSPSESHHNYHEADKSCKPPLSEDSKISQSSSSPEPPTSSGDKSAWKGRKGRTVFMDLMPGPNPKEVQLDLRANSVDQRRSELSTGNRSSGSIPPALKRVQCLKPAQVRKGADTSQSDVFEGHMHTVGAAIKARKLSLKKNIGEFEQYCAEPE</sequence>
<proteinExistence type="predicted"/>
<accession>A0A250XIJ4</accession>
<dbReference type="PANTHER" id="PTHR21228:SF40">
    <property type="entry name" value="LD45607P"/>
    <property type="match status" value="1"/>
</dbReference>
<feature type="region of interest" description="Disordered" evidence="1">
    <location>
        <begin position="149"/>
        <end position="171"/>
    </location>
</feature>
<dbReference type="GO" id="GO:0005759">
    <property type="term" value="C:mitochondrial matrix"/>
    <property type="evidence" value="ECO:0007669"/>
    <property type="project" value="TreeGrafter"/>
</dbReference>
<dbReference type="InterPro" id="IPR050870">
    <property type="entry name" value="FAST_kinase"/>
</dbReference>
<name>A0A250XIJ4_9CHLO</name>
<dbReference type="AlphaFoldDB" id="A0A250XIJ4"/>
<dbReference type="GO" id="GO:0003723">
    <property type="term" value="F:RNA binding"/>
    <property type="evidence" value="ECO:0007669"/>
    <property type="project" value="TreeGrafter"/>
</dbReference>
<dbReference type="GO" id="GO:0000963">
    <property type="term" value="P:mitochondrial RNA processing"/>
    <property type="evidence" value="ECO:0007669"/>
    <property type="project" value="TreeGrafter"/>
</dbReference>
<feature type="region of interest" description="Disordered" evidence="1">
    <location>
        <begin position="747"/>
        <end position="853"/>
    </location>
</feature>
<reference evidence="2 3" key="1">
    <citation type="submission" date="2017-08" db="EMBL/GenBank/DDBJ databases">
        <title>Acidophilic green algal genome provides insights into adaptation to an acidic environment.</title>
        <authorList>
            <person name="Hirooka S."/>
            <person name="Hirose Y."/>
            <person name="Kanesaki Y."/>
            <person name="Higuchi S."/>
            <person name="Fujiwara T."/>
            <person name="Onuma R."/>
            <person name="Era A."/>
            <person name="Ohbayashi R."/>
            <person name="Uzuka A."/>
            <person name="Nozaki H."/>
            <person name="Yoshikawa H."/>
            <person name="Miyagishima S.Y."/>
        </authorList>
    </citation>
    <scope>NUCLEOTIDE SEQUENCE [LARGE SCALE GENOMIC DNA]</scope>
    <source>
        <strain evidence="2 3">NIES-2499</strain>
    </source>
</reference>
<dbReference type="OrthoDB" id="546204at2759"/>
<protein>
    <submittedName>
        <fullName evidence="2">Uncharacterized protein</fullName>
    </submittedName>
</protein>
<gene>
    <name evidence="2" type="ORF">CEUSTIGMA_g10320.t1</name>
</gene>
<keyword evidence="3" id="KW-1185">Reference proteome</keyword>
<dbReference type="PANTHER" id="PTHR21228">
    <property type="entry name" value="FAST LEU-RICH DOMAIN-CONTAINING"/>
    <property type="match status" value="1"/>
</dbReference>
<dbReference type="EMBL" id="BEGY01000088">
    <property type="protein sequence ID" value="GAX82894.1"/>
    <property type="molecule type" value="Genomic_DNA"/>
</dbReference>
<feature type="compositionally biased region" description="Polar residues" evidence="1">
    <location>
        <begin position="775"/>
        <end position="785"/>
    </location>
</feature>
<dbReference type="GO" id="GO:0009507">
    <property type="term" value="C:chloroplast"/>
    <property type="evidence" value="ECO:0007669"/>
    <property type="project" value="GOC"/>
</dbReference>
<dbReference type="GO" id="GO:0044528">
    <property type="term" value="P:regulation of mitochondrial mRNA stability"/>
    <property type="evidence" value="ECO:0007669"/>
    <property type="project" value="TreeGrafter"/>
</dbReference>
<feature type="compositionally biased region" description="Basic and acidic residues" evidence="1">
    <location>
        <begin position="810"/>
        <end position="831"/>
    </location>
</feature>
<dbReference type="GO" id="GO:1901259">
    <property type="term" value="P:chloroplast rRNA processing"/>
    <property type="evidence" value="ECO:0007669"/>
    <property type="project" value="TreeGrafter"/>
</dbReference>
<dbReference type="Proteomes" id="UP000232323">
    <property type="component" value="Unassembled WGS sequence"/>
</dbReference>
<feature type="compositionally biased region" description="Acidic residues" evidence="1">
    <location>
        <begin position="57"/>
        <end position="68"/>
    </location>
</feature>
<evidence type="ECO:0000256" key="1">
    <source>
        <dbReference type="SAM" id="MobiDB-lite"/>
    </source>
</evidence>